<comment type="caution">
    <text evidence="1">The sequence shown here is derived from an EMBL/GenBank/DDBJ whole genome shotgun (WGS) entry which is preliminary data.</text>
</comment>
<dbReference type="RefSeq" id="WP_153411226.1">
    <property type="nucleotide sequence ID" value="NZ_WEGK01000007.1"/>
</dbReference>
<accession>A0A7K0D3Y8</accession>
<evidence type="ECO:0000313" key="1">
    <source>
        <dbReference type="EMBL" id="MQY20446.1"/>
    </source>
</evidence>
<evidence type="ECO:0008006" key="3">
    <source>
        <dbReference type="Google" id="ProtNLM"/>
    </source>
</evidence>
<dbReference type="InterPro" id="IPR036689">
    <property type="entry name" value="ESAT-6-like_sf"/>
</dbReference>
<keyword evidence="2" id="KW-1185">Reference proteome</keyword>
<sequence length="100" mass="10841">MSDPDRGYRVDLEHLDEVTTRISGLQGFITESLTGLDSRIAAAHQEWTGAAADKHAEAHREWMKAAGEARDGIQAMHTAAQTAHTAYGDVITANRKVLGI</sequence>
<dbReference type="AlphaFoldDB" id="A0A7K0D3Y8"/>
<evidence type="ECO:0000313" key="2">
    <source>
        <dbReference type="Proteomes" id="UP000438448"/>
    </source>
</evidence>
<proteinExistence type="predicted"/>
<dbReference type="SUPFAM" id="SSF140453">
    <property type="entry name" value="EsxAB dimer-like"/>
    <property type="match status" value="1"/>
</dbReference>
<protein>
    <recommendedName>
        <fullName evidence="3">ESAT-6-like protein</fullName>
    </recommendedName>
</protein>
<name>A0A7K0D3Y8_9NOCA</name>
<dbReference type="Gene3D" id="1.10.287.1060">
    <property type="entry name" value="ESAT-6-like"/>
    <property type="match status" value="1"/>
</dbReference>
<dbReference type="Pfam" id="PF06013">
    <property type="entry name" value="WXG100"/>
    <property type="match status" value="1"/>
</dbReference>
<gene>
    <name evidence="1" type="ORF">NRB20_35510</name>
</gene>
<reference evidence="1 2" key="1">
    <citation type="submission" date="2019-10" db="EMBL/GenBank/DDBJ databases">
        <title>Nocardia macrotermitis sp. nov. and Nocardia aurantia sp. nov., isolated from the gut of fungus growing-termite Macrotermes natalensis.</title>
        <authorList>
            <person name="Benndorf R."/>
            <person name="Schwitalla J."/>
            <person name="Martin K."/>
            <person name="De Beer W."/>
            <person name="Kaster A.-K."/>
            <person name="Vollmers J."/>
            <person name="Poulsen M."/>
            <person name="Beemelmanns C."/>
        </authorList>
    </citation>
    <scope>NUCLEOTIDE SEQUENCE [LARGE SCALE GENOMIC DNA]</scope>
    <source>
        <strain evidence="1 2">RB20</strain>
    </source>
</reference>
<dbReference type="InterPro" id="IPR010310">
    <property type="entry name" value="T7SS_ESAT-6-like"/>
</dbReference>
<organism evidence="1 2">
    <name type="scientific">Nocardia macrotermitis</name>
    <dbReference type="NCBI Taxonomy" id="2585198"/>
    <lineage>
        <taxon>Bacteria</taxon>
        <taxon>Bacillati</taxon>
        <taxon>Actinomycetota</taxon>
        <taxon>Actinomycetes</taxon>
        <taxon>Mycobacteriales</taxon>
        <taxon>Nocardiaceae</taxon>
        <taxon>Nocardia</taxon>
    </lineage>
</organism>
<dbReference type="Proteomes" id="UP000438448">
    <property type="component" value="Unassembled WGS sequence"/>
</dbReference>
<dbReference type="EMBL" id="WEGK01000007">
    <property type="protein sequence ID" value="MQY20446.1"/>
    <property type="molecule type" value="Genomic_DNA"/>
</dbReference>
<dbReference type="OrthoDB" id="4556467at2"/>